<organism evidence="1 2">
    <name type="scientific">Eumeta variegata</name>
    <name type="common">Bagworm moth</name>
    <name type="synonym">Eumeta japonica</name>
    <dbReference type="NCBI Taxonomy" id="151549"/>
    <lineage>
        <taxon>Eukaryota</taxon>
        <taxon>Metazoa</taxon>
        <taxon>Ecdysozoa</taxon>
        <taxon>Arthropoda</taxon>
        <taxon>Hexapoda</taxon>
        <taxon>Insecta</taxon>
        <taxon>Pterygota</taxon>
        <taxon>Neoptera</taxon>
        <taxon>Endopterygota</taxon>
        <taxon>Lepidoptera</taxon>
        <taxon>Glossata</taxon>
        <taxon>Ditrysia</taxon>
        <taxon>Tineoidea</taxon>
        <taxon>Psychidae</taxon>
        <taxon>Oiketicinae</taxon>
        <taxon>Eumeta</taxon>
    </lineage>
</organism>
<proteinExistence type="predicted"/>
<evidence type="ECO:0000313" key="2">
    <source>
        <dbReference type="Proteomes" id="UP000299102"/>
    </source>
</evidence>
<accession>A0A4C1ZX38</accession>
<evidence type="ECO:0000313" key="1">
    <source>
        <dbReference type="EMBL" id="GBP91599.1"/>
    </source>
</evidence>
<dbReference type="EMBL" id="BGZK01002187">
    <property type="protein sequence ID" value="GBP91599.1"/>
    <property type="molecule type" value="Genomic_DNA"/>
</dbReference>
<gene>
    <name evidence="1" type="ORF">EVAR_99898_1</name>
</gene>
<reference evidence="1 2" key="1">
    <citation type="journal article" date="2019" name="Commun. Biol.">
        <title>The bagworm genome reveals a unique fibroin gene that provides high tensile strength.</title>
        <authorList>
            <person name="Kono N."/>
            <person name="Nakamura H."/>
            <person name="Ohtoshi R."/>
            <person name="Tomita M."/>
            <person name="Numata K."/>
            <person name="Arakawa K."/>
        </authorList>
    </citation>
    <scope>NUCLEOTIDE SEQUENCE [LARGE SCALE GENOMIC DNA]</scope>
</reference>
<sequence>SSVKLDVCITKESDCNRHHYESIECNDISLPWEGEEEMEPKYEEILHFGSALGLINNIKLEEYVTVHPDAREKQIVVYENAQASLKNTTKQQTNDQTYIRLSKRREKYRVPGK</sequence>
<dbReference type="AlphaFoldDB" id="A0A4C1ZX38"/>
<name>A0A4C1ZX38_EUMVA</name>
<comment type="caution">
    <text evidence="1">The sequence shown here is derived from an EMBL/GenBank/DDBJ whole genome shotgun (WGS) entry which is preliminary data.</text>
</comment>
<dbReference type="Proteomes" id="UP000299102">
    <property type="component" value="Unassembled WGS sequence"/>
</dbReference>
<feature type="non-terminal residue" evidence="1">
    <location>
        <position position="1"/>
    </location>
</feature>
<keyword evidence="2" id="KW-1185">Reference proteome</keyword>
<protein>
    <submittedName>
        <fullName evidence="1">Uncharacterized protein</fullName>
    </submittedName>
</protein>